<organism evidence="2 3">
    <name type="scientific">Pseudomonas piscis</name>
    <dbReference type="NCBI Taxonomy" id="2614538"/>
    <lineage>
        <taxon>Bacteria</taxon>
        <taxon>Pseudomonadati</taxon>
        <taxon>Pseudomonadota</taxon>
        <taxon>Gammaproteobacteria</taxon>
        <taxon>Pseudomonadales</taxon>
        <taxon>Pseudomonadaceae</taxon>
        <taxon>Pseudomonas</taxon>
    </lineage>
</organism>
<dbReference type="AlphaFoldDB" id="A0A7X1PLQ6"/>
<protein>
    <recommendedName>
        <fullName evidence="4">Lipoprotein</fullName>
    </recommendedName>
</protein>
<comment type="caution">
    <text evidence="2">The sequence shown here is derived from an EMBL/GenBank/DDBJ whole genome shotgun (WGS) entry which is preliminary data.</text>
</comment>
<keyword evidence="1" id="KW-0732">Signal</keyword>
<evidence type="ECO:0000256" key="1">
    <source>
        <dbReference type="SAM" id="SignalP"/>
    </source>
</evidence>
<evidence type="ECO:0000313" key="2">
    <source>
        <dbReference type="EMBL" id="MQA54127.1"/>
    </source>
</evidence>
<dbReference type="Proteomes" id="UP000486534">
    <property type="component" value="Unassembled WGS sequence"/>
</dbReference>
<feature type="chain" id="PRO_5031524937" description="Lipoprotein" evidence="1">
    <location>
        <begin position="25"/>
        <end position="207"/>
    </location>
</feature>
<gene>
    <name evidence="2" type="ORF">GDH07_12480</name>
</gene>
<name>A0A7X1PLQ6_9PSED</name>
<dbReference type="PROSITE" id="PS51257">
    <property type="entry name" value="PROKAR_LIPOPROTEIN"/>
    <property type="match status" value="1"/>
</dbReference>
<sequence>MFARNAFALTLMSACLLVSGCAVPPASVTTEPVSLEPLGQPLPQNAARSALIERIITNDAVVVSAGKPVLAADTNNDARIAALRKADSARLPEAYWTLYKQNLEAMQYDLNHQHDAARDQYVAAYRDELNRVDDGVLQKLASGSQALDDKSRRQWGARMAQRTSQYMIKSDESFRAATKAHLDRMALMDRQYDVCSRKADCWDAPAK</sequence>
<reference evidence="2 3" key="1">
    <citation type="submission" date="2019-10" db="EMBL/GenBank/DDBJ databases">
        <title>Pseudomonas dajingensis sp. nov., isolated from the profound head ulcers of farmed Murray cod (Maccullochella peelii peelii).</title>
        <authorList>
            <person name="Liu Y."/>
        </authorList>
    </citation>
    <scope>NUCLEOTIDE SEQUENCE [LARGE SCALE GENOMIC DNA]</scope>
    <source>
        <strain evidence="2 3">MC042</strain>
    </source>
</reference>
<evidence type="ECO:0000313" key="3">
    <source>
        <dbReference type="Proteomes" id="UP000486534"/>
    </source>
</evidence>
<proteinExistence type="predicted"/>
<evidence type="ECO:0008006" key="4">
    <source>
        <dbReference type="Google" id="ProtNLM"/>
    </source>
</evidence>
<dbReference type="RefSeq" id="WP_152897718.1">
    <property type="nucleotide sequence ID" value="NZ_CP191492.1"/>
</dbReference>
<feature type="signal peptide" evidence="1">
    <location>
        <begin position="1"/>
        <end position="24"/>
    </location>
</feature>
<dbReference type="EMBL" id="WHUV01000002">
    <property type="protein sequence ID" value="MQA54127.1"/>
    <property type="molecule type" value="Genomic_DNA"/>
</dbReference>
<accession>A0A7X1PLQ6</accession>